<dbReference type="Proteomes" id="UP000321234">
    <property type="component" value="Unassembled WGS sequence"/>
</dbReference>
<reference evidence="2 3" key="1">
    <citation type="submission" date="2019-07" db="EMBL/GenBank/DDBJ databases">
        <title>Quadrisphaera sp. strain DD2A genome sequencing and assembly.</title>
        <authorList>
            <person name="Kim I."/>
        </authorList>
    </citation>
    <scope>NUCLEOTIDE SEQUENCE [LARGE SCALE GENOMIC DNA]</scope>
    <source>
        <strain evidence="2 3">DD2A</strain>
    </source>
</reference>
<feature type="region of interest" description="Disordered" evidence="1">
    <location>
        <begin position="1"/>
        <end position="77"/>
    </location>
</feature>
<keyword evidence="3" id="KW-1185">Reference proteome</keyword>
<feature type="compositionally biased region" description="Polar residues" evidence="1">
    <location>
        <begin position="65"/>
        <end position="77"/>
    </location>
</feature>
<dbReference type="RefSeq" id="WP_147928605.1">
    <property type="nucleotide sequence ID" value="NZ_VKAC01000024.1"/>
</dbReference>
<gene>
    <name evidence="2" type="ORF">FMM08_22525</name>
</gene>
<evidence type="ECO:0000313" key="2">
    <source>
        <dbReference type="EMBL" id="TXR51283.1"/>
    </source>
</evidence>
<protein>
    <submittedName>
        <fullName evidence="2">Uncharacterized protein</fullName>
    </submittedName>
</protein>
<accession>A0A5C8Z264</accession>
<dbReference type="OrthoDB" id="2971563at2"/>
<evidence type="ECO:0000313" key="3">
    <source>
        <dbReference type="Proteomes" id="UP000321234"/>
    </source>
</evidence>
<comment type="caution">
    <text evidence="2">The sequence shown here is derived from an EMBL/GenBank/DDBJ whole genome shotgun (WGS) entry which is preliminary data.</text>
</comment>
<name>A0A5C8Z264_9ACTN</name>
<sequence>MTLRAEDLPDGPAAPWQHEELLPGPHRLRCGTSSAYLSRPGGDAASLVDTGPDGTSRASPGRSPTWASAPSSSDARC</sequence>
<proteinExistence type="predicted"/>
<organism evidence="2 3">
    <name type="scientific">Quadrisphaera setariae</name>
    <dbReference type="NCBI Taxonomy" id="2593304"/>
    <lineage>
        <taxon>Bacteria</taxon>
        <taxon>Bacillati</taxon>
        <taxon>Actinomycetota</taxon>
        <taxon>Actinomycetes</taxon>
        <taxon>Kineosporiales</taxon>
        <taxon>Kineosporiaceae</taxon>
        <taxon>Quadrisphaera</taxon>
    </lineage>
</organism>
<dbReference type="AlphaFoldDB" id="A0A5C8Z264"/>
<dbReference type="EMBL" id="VKAC01000024">
    <property type="protein sequence ID" value="TXR51283.1"/>
    <property type="molecule type" value="Genomic_DNA"/>
</dbReference>
<evidence type="ECO:0000256" key="1">
    <source>
        <dbReference type="SAM" id="MobiDB-lite"/>
    </source>
</evidence>